<comment type="caution">
    <text evidence="11">The sequence shown here is derived from an EMBL/GenBank/DDBJ whole genome shotgun (WGS) entry which is preliminary data.</text>
</comment>
<dbReference type="PANTHER" id="PTHR35091:SF2">
    <property type="entry name" value="FLAGELLAR PROTEIN FLIL"/>
    <property type="match status" value="1"/>
</dbReference>
<dbReference type="EMBL" id="JBAKAP010000001">
    <property type="protein sequence ID" value="MEL0615419.1"/>
    <property type="molecule type" value="Genomic_DNA"/>
</dbReference>
<reference evidence="11 12" key="1">
    <citation type="submission" date="2024-02" db="EMBL/GenBank/DDBJ databases">
        <title>Bacteria isolated from the canopy kelp, Nereocystis luetkeana.</title>
        <authorList>
            <person name="Pfister C.A."/>
            <person name="Younker I.T."/>
            <person name="Light S.H."/>
        </authorList>
    </citation>
    <scope>NUCLEOTIDE SEQUENCE [LARGE SCALE GENOMIC DNA]</scope>
    <source>
        <strain evidence="11 12">TI.5.07</strain>
    </source>
</reference>
<keyword evidence="7 10" id="KW-0283">Flagellar rotation</keyword>
<feature type="transmembrane region" description="Helical" evidence="10">
    <location>
        <begin position="14"/>
        <end position="37"/>
    </location>
</feature>
<proteinExistence type="inferred from homology"/>
<organism evidence="11 12">
    <name type="scientific">Cobetia marina</name>
    <name type="common">Deleya marina</name>
    <dbReference type="NCBI Taxonomy" id="28258"/>
    <lineage>
        <taxon>Bacteria</taxon>
        <taxon>Pseudomonadati</taxon>
        <taxon>Pseudomonadota</taxon>
        <taxon>Gammaproteobacteria</taxon>
        <taxon>Oceanospirillales</taxon>
        <taxon>Halomonadaceae</taxon>
        <taxon>Cobetia</taxon>
    </lineage>
</organism>
<name>A0ABU9GCR9_COBMA</name>
<evidence type="ECO:0000313" key="12">
    <source>
        <dbReference type="Proteomes" id="UP001378242"/>
    </source>
</evidence>
<evidence type="ECO:0000256" key="3">
    <source>
        <dbReference type="ARBA" id="ARBA00008281"/>
    </source>
</evidence>
<dbReference type="Pfam" id="PF03748">
    <property type="entry name" value="FliL"/>
    <property type="match status" value="1"/>
</dbReference>
<accession>A0ABU9GCR9</accession>
<dbReference type="PANTHER" id="PTHR35091">
    <property type="entry name" value="FLAGELLAR PROTEIN FLIL"/>
    <property type="match status" value="1"/>
</dbReference>
<keyword evidence="8 10" id="KW-1133">Transmembrane helix</keyword>
<evidence type="ECO:0000256" key="4">
    <source>
        <dbReference type="ARBA" id="ARBA00022475"/>
    </source>
</evidence>
<keyword evidence="9 10" id="KW-0472">Membrane</keyword>
<comment type="function">
    <text evidence="1 10">Controls the rotational direction of flagella during chemotaxis.</text>
</comment>
<evidence type="ECO:0000256" key="10">
    <source>
        <dbReference type="RuleBase" id="RU364125"/>
    </source>
</evidence>
<keyword evidence="5 10" id="KW-0145">Chemotaxis</keyword>
<keyword evidence="10" id="KW-0997">Cell inner membrane</keyword>
<protein>
    <recommendedName>
        <fullName evidence="10">Flagellar protein FliL</fullName>
    </recommendedName>
</protein>
<comment type="similarity">
    <text evidence="3 10">Belongs to the FliL family.</text>
</comment>
<evidence type="ECO:0000256" key="6">
    <source>
        <dbReference type="ARBA" id="ARBA00022692"/>
    </source>
</evidence>
<evidence type="ECO:0000256" key="7">
    <source>
        <dbReference type="ARBA" id="ARBA00022779"/>
    </source>
</evidence>
<sequence>MSSTTASQNPSRTWLMIGLISMVTAVIAALAVVYFALPVFSDRQASEADDTPDVVVEAPPVFLPLAPFTVNLESPRGNRLLYIGVTFKLADEDASRLVQSRLPELKSRMLLLLSGQNPQELTSQSGKLALQTTLRDELSRPYSEGGQPLAITGVLYNDFIVQ</sequence>
<keyword evidence="12" id="KW-1185">Reference proteome</keyword>
<dbReference type="RefSeq" id="WP_077376268.1">
    <property type="nucleotide sequence ID" value="NZ_BJOH01000002.1"/>
</dbReference>
<evidence type="ECO:0000313" key="11">
    <source>
        <dbReference type="EMBL" id="MEL0615419.1"/>
    </source>
</evidence>
<dbReference type="Proteomes" id="UP001378242">
    <property type="component" value="Unassembled WGS sequence"/>
</dbReference>
<keyword evidence="6 10" id="KW-0812">Transmembrane</keyword>
<keyword evidence="11" id="KW-0969">Cilium</keyword>
<evidence type="ECO:0000256" key="9">
    <source>
        <dbReference type="ARBA" id="ARBA00023136"/>
    </source>
</evidence>
<keyword evidence="11" id="KW-0282">Flagellum</keyword>
<dbReference type="InterPro" id="IPR005503">
    <property type="entry name" value="FliL"/>
</dbReference>
<keyword evidence="4" id="KW-1003">Cell membrane</keyword>
<keyword evidence="11" id="KW-0966">Cell projection</keyword>
<comment type="subcellular location">
    <subcellularLocation>
        <location evidence="10">Cell inner membrane</location>
    </subcellularLocation>
    <subcellularLocation>
        <location evidence="2">Cell membrane</location>
        <topology evidence="2">Single-pass membrane protein</topology>
    </subcellularLocation>
</comment>
<gene>
    <name evidence="11" type="ORF">V6243_01155</name>
</gene>
<evidence type="ECO:0000256" key="1">
    <source>
        <dbReference type="ARBA" id="ARBA00002254"/>
    </source>
</evidence>
<evidence type="ECO:0000256" key="5">
    <source>
        <dbReference type="ARBA" id="ARBA00022500"/>
    </source>
</evidence>
<evidence type="ECO:0000256" key="2">
    <source>
        <dbReference type="ARBA" id="ARBA00004162"/>
    </source>
</evidence>
<evidence type="ECO:0000256" key="8">
    <source>
        <dbReference type="ARBA" id="ARBA00022989"/>
    </source>
</evidence>